<accession>A0A081CGS3</accession>
<proteinExistence type="predicted"/>
<dbReference type="AlphaFoldDB" id="A0A081CGS3"/>
<evidence type="ECO:0000313" key="1">
    <source>
        <dbReference type="EMBL" id="GAK65869.1"/>
    </source>
</evidence>
<organism evidence="1 2">
    <name type="scientific">Pseudozyma antarctica</name>
    <name type="common">Yeast</name>
    <name type="synonym">Candida antarctica</name>
    <dbReference type="NCBI Taxonomy" id="84753"/>
    <lineage>
        <taxon>Eukaryota</taxon>
        <taxon>Fungi</taxon>
        <taxon>Dikarya</taxon>
        <taxon>Basidiomycota</taxon>
        <taxon>Ustilaginomycotina</taxon>
        <taxon>Ustilaginomycetes</taxon>
        <taxon>Ustilaginales</taxon>
        <taxon>Ustilaginaceae</taxon>
        <taxon>Moesziomyces</taxon>
    </lineage>
</organism>
<keyword evidence="2" id="KW-1185">Reference proteome</keyword>
<protein>
    <submittedName>
        <fullName evidence="1">Uncharacterized protein</fullName>
    </submittedName>
</protein>
<dbReference type="RefSeq" id="XP_014656031.1">
    <property type="nucleotide sequence ID" value="XM_014800545.1"/>
</dbReference>
<name>A0A081CGS3_PSEA2</name>
<dbReference type="EMBL" id="DF830077">
    <property type="protein sequence ID" value="GAK65869.1"/>
    <property type="molecule type" value="Genomic_DNA"/>
</dbReference>
<sequence length="378" mass="40232">MPSPAPNRPSAAAMSPFGRNSQNAALLAKAGKAGTPPRPSASSTPSGKPAPSTPKANKSLGVAGGNGGGGGGNRSISLSSSSRASPQPSNRFGSPSTPGGSGANTLLGGAAPSMYDSTGLLSRDFETTYHRQCRTLLTAFVAAARMWEEIATFDGLKWAKEAVDGWEEFHAATRLNKDDMAPVRKAKGPAKLSSSTQDTKRAMALDPKQAHDPVDGPGGLKESRMADATARIEAAHDGLAVVLDRLNKALAKLTTASDSLRSLLEEAAQRKGLEFAFQDPLWASWPLERFVERVFDLTSQYRVSTQHLDLLVPTLIQSGERPASTKARDTNEAQQSTSKARRQAYEAWISLPHLETRGSQSLVGLEELCEVEVGRWKE</sequence>
<dbReference type="OrthoDB" id="17066at2759"/>
<dbReference type="Proteomes" id="UP000053758">
    <property type="component" value="Unassembled WGS sequence"/>
</dbReference>
<reference evidence="2" key="1">
    <citation type="journal article" date="2014" name="Genome Announc.">
        <title>Draft Genome Sequence of the Yeast Pseudozyma antarctica Type Strain JCM10317, a Producer of the Glycolipid Biosurfactants, Mannosylerythritol Lipids.</title>
        <authorList>
            <person name="Saika A."/>
            <person name="Koike H."/>
            <person name="Hori T."/>
            <person name="Fukuoka T."/>
            <person name="Sato S."/>
            <person name="Habe H."/>
            <person name="Kitamoto D."/>
            <person name="Morita T."/>
        </authorList>
    </citation>
    <scope>NUCLEOTIDE SEQUENCE [LARGE SCALE GENOMIC DNA]</scope>
    <source>
        <strain evidence="2">JCM 10317</strain>
    </source>
</reference>
<dbReference type="PANTHER" id="PTHR15827:SF2">
    <property type="entry name" value="CYCLIN-DEPENDENT KINASE 2-INTERACTING PROTEIN"/>
    <property type="match status" value="1"/>
</dbReference>
<dbReference type="GeneID" id="26304951"/>
<dbReference type="HOGENOM" id="CLU_787834_0_0_1"/>
<evidence type="ECO:0000313" key="2">
    <source>
        <dbReference type="Proteomes" id="UP000053758"/>
    </source>
</evidence>
<dbReference type="PANTHER" id="PTHR15827">
    <property type="entry name" value="CYCLIN-DEPENDENT KINASE 2-INTERACTING PROTEIN"/>
    <property type="match status" value="1"/>
</dbReference>
<gene>
    <name evidence="1" type="ORF">PAN0_010d4091</name>
</gene>